<dbReference type="EMBL" id="MLJW01000127">
    <property type="protein sequence ID" value="OIQ97861.1"/>
    <property type="molecule type" value="Genomic_DNA"/>
</dbReference>
<evidence type="ECO:0000256" key="2">
    <source>
        <dbReference type="ARBA" id="ARBA00022692"/>
    </source>
</evidence>
<keyword evidence="4 5" id="KW-0472">Membrane</keyword>
<comment type="subcellular location">
    <subcellularLocation>
        <location evidence="1">Membrane</location>
        <topology evidence="1">Single-pass membrane protein</topology>
    </subcellularLocation>
</comment>
<comment type="caution">
    <text evidence="7">The sequence shown here is derived from an EMBL/GenBank/DDBJ whole genome shotgun (WGS) entry which is preliminary data.</text>
</comment>
<dbReference type="Gene3D" id="3.10.450.230">
    <property type="entry name" value="VirB8 protein"/>
    <property type="match status" value="1"/>
</dbReference>
<gene>
    <name evidence="7" type="ORF">GALL_201860</name>
</gene>
<proteinExistence type="predicted"/>
<dbReference type="GO" id="GO:0016020">
    <property type="term" value="C:membrane"/>
    <property type="evidence" value="ECO:0007669"/>
    <property type="project" value="UniProtKB-SubCell"/>
</dbReference>
<dbReference type="InterPro" id="IPR007430">
    <property type="entry name" value="VirB8"/>
</dbReference>
<evidence type="ECO:0000256" key="5">
    <source>
        <dbReference type="SAM" id="Phobius"/>
    </source>
</evidence>
<sequence>MAEANPYLNARREWDERYGDALARAKSWRYAAIGALAVAAIAVTGVVFIGAQSKIKPYVVAIDKMGNPVAMAQPVSGGAVDQRIIEAQVANWMWNARTVIPDTAAQKALIHRVYAMASSDTAAYLNGYYSKHPPFGDFTVSANITSILPVSKDTWQVGWDEVRVNGGQPQPVEHWKADVTTGIDPKLAESPQVMLDNPLGLFVKNVTWTQVFSKGQ</sequence>
<dbReference type="InterPro" id="IPR032710">
    <property type="entry name" value="NTF2-like_dom_sf"/>
</dbReference>
<evidence type="ECO:0000256" key="3">
    <source>
        <dbReference type="ARBA" id="ARBA00022989"/>
    </source>
</evidence>
<dbReference type="SUPFAM" id="SSF54427">
    <property type="entry name" value="NTF2-like"/>
    <property type="match status" value="1"/>
</dbReference>
<dbReference type="CDD" id="cd16425">
    <property type="entry name" value="TrbF"/>
    <property type="match status" value="1"/>
</dbReference>
<evidence type="ECO:0000313" key="7">
    <source>
        <dbReference type="EMBL" id="OIQ97861.1"/>
    </source>
</evidence>
<dbReference type="Pfam" id="PF04335">
    <property type="entry name" value="VirB8"/>
    <property type="match status" value="1"/>
</dbReference>
<dbReference type="InterPro" id="IPR035658">
    <property type="entry name" value="TrbF"/>
</dbReference>
<keyword evidence="2 5" id="KW-0812">Transmembrane</keyword>
<keyword evidence="3 5" id="KW-1133">Transmembrane helix</keyword>
<protein>
    <submittedName>
        <fullName evidence="7">VirB8 protein</fullName>
    </submittedName>
</protein>
<feature type="transmembrane region" description="Helical" evidence="5">
    <location>
        <begin position="28"/>
        <end position="49"/>
    </location>
</feature>
<dbReference type="AlphaFoldDB" id="A0A1J5SCB2"/>
<reference evidence="7" key="1">
    <citation type="submission" date="2016-10" db="EMBL/GenBank/DDBJ databases">
        <title>Sequence of Gallionella enrichment culture.</title>
        <authorList>
            <person name="Poehlein A."/>
            <person name="Muehling M."/>
            <person name="Daniel R."/>
        </authorList>
    </citation>
    <scope>NUCLEOTIDE SEQUENCE</scope>
</reference>
<accession>A0A1J5SCB2</accession>
<evidence type="ECO:0000259" key="6">
    <source>
        <dbReference type="Pfam" id="PF04335"/>
    </source>
</evidence>
<feature type="domain" description="Bacterial virulence protein VirB8" evidence="6">
    <location>
        <begin position="10"/>
        <end position="210"/>
    </location>
</feature>
<name>A0A1J5SCB2_9ZZZZ</name>
<evidence type="ECO:0000256" key="4">
    <source>
        <dbReference type="ARBA" id="ARBA00023136"/>
    </source>
</evidence>
<organism evidence="7">
    <name type="scientific">mine drainage metagenome</name>
    <dbReference type="NCBI Taxonomy" id="410659"/>
    <lineage>
        <taxon>unclassified sequences</taxon>
        <taxon>metagenomes</taxon>
        <taxon>ecological metagenomes</taxon>
    </lineage>
</organism>
<evidence type="ECO:0000256" key="1">
    <source>
        <dbReference type="ARBA" id="ARBA00004167"/>
    </source>
</evidence>